<feature type="transmembrane region" description="Helical" evidence="7">
    <location>
        <begin position="368"/>
        <end position="386"/>
    </location>
</feature>
<dbReference type="Pfam" id="PF07690">
    <property type="entry name" value="MFS_1"/>
    <property type="match status" value="1"/>
</dbReference>
<dbReference type="FunCoup" id="E8N039">
    <property type="interactions" value="9"/>
</dbReference>
<keyword evidence="10" id="KW-1185">Reference proteome</keyword>
<dbReference type="PANTHER" id="PTHR23517:SF2">
    <property type="entry name" value="MULTIDRUG RESISTANCE PROTEIN MDTH"/>
    <property type="match status" value="1"/>
</dbReference>
<dbReference type="SUPFAM" id="SSF103473">
    <property type="entry name" value="MFS general substrate transporter"/>
    <property type="match status" value="1"/>
</dbReference>
<evidence type="ECO:0000313" key="9">
    <source>
        <dbReference type="EMBL" id="BAJ62374.1"/>
    </source>
</evidence>
<keyword evidence="4 7" id="KW-0812">Transmembrane</keyword>
<dbReference type="Proteomes" id="UP000008922">
    <property type="component" value="Chromosome"/>
</dbReference>
<keyword evidence="6 7" id="KW-0472">Membrane</keyword>
<feature type="transmembrane region" description="Helical" evidence="7">
    <location>
        <begin position="14"/>
        <end position="39"/>
    </location>
</feature>
<dbReference type="PANTHER" id="PTHR23517">
    <property type="entry name" value="RESISTANCE PROTEIN MDTM, PUTATIVE-RELATED-RELATED"/>
    <property type="match status" value="1"/>
</dbReference>
<keyword evidence="3" id="KW-1003">Cell membrane</keyword>
<dbReference type="Gene3D" id="1.20.1250.20">
    <property type="entry name" value="MFS general substrate transporter like domains"/>
    <property type="match status" value="2"/>
</dbReference>
<dbReference type="InParanoid" id="E8N039"/>
<dbReference type="PROSITE" id="PS00216">
    <property type="entry name" value="SUGAR_TRANSPORT_1"/>
    <property type="match status" value="1"/>
</dbReference>
<dbReference type="GO" id="GO:0022857">
    <property type="term" value="F:transmembrane transporter activity"/>
    <property type="evidence" value="ECO:0007669"/>
    <property type="project" value="InterPro"/>
</dbReference>
<feature type="transmembrane region" description="Helical" evidence="7">
    <location>
        <begin position="101"/>
        <end position="118"/>
    </location>
</feature>
<accession>E8N039</accession>
<dbReference type="CDD" id="cd17329">
    <property type="entry name" value="MFS_MdtH_MDR_like"/>
    <property type="match status" value="1"/>
</dbReference>
<evidence type="ECO:0000256" key="6">
    <source>
        <dbReference type="ARBA" id="ARBA00023136"/>
    </source>
</evidence>
<feature type="transmembrane region" description="Helical" evidence="7">
    <location>
        <begin position="79"/>
        <end position="95"/>
    </location>
</feature>
<dbReference type="GO" id="GO:0005886">
    <property type="term" value="C:plasma membrane"/>
    <property type="evidence" value="ECO:0007669"/>
    <property type="project" value="UniProtKB-SubCell"/>
</dbReference>
<dbReference type="InterPro" id="IPR005829">
    <property type="entry name" value="Sugar_transporter_CS"/>
</dbReference>
<evidence type="ECO:0000256" key="7">
    <source>
        <dbReference type="SAM" id="Phobius"/>
    </source>
</evidence>
<dbReference type="HOGENOM" id="CLU_001265_60_4_0"/>
<name>E8N039_ANATU</name>
<dbReference type="EMBL" id="AP012029">
    <property type="protein sequence ID" value="BAJ62374.1"/>
    <property type="molecule type" value="Genomic_DNA"/>
</dbReference>
<feature type="transmembrane region" description="Helical" evidence="7">
    <location>
        <begin position="281"/>
        <end position="298"/>
    </location>
</feature>
<dbReference type="InterPro" id="IPR011701">
    <property type="entry name" value="MFS"/>
</dbReference>
<sequence length="403" mass="43825">MLSRLHSHPYPRQFWLMFAGMLISTTGASMIWPFLMIYASEKLSLPLGTVTLLMTLSSFMGLMSSFIAGPIVDRLGRKWAMAVSLLINGGGYLLLSRAETLPAFALAMAVNGTFNPIYRVGADAMLADLIPPQWRTNAYALMRMSNNVGVALGPAIGGFIASRSYGIAFYCAAAGLATYGLLVLLFARETLPQGAPEPQSEPLGGYGQVLSDRLYRAFLVAFTLNQMVAALIWVLLSAHVKRAYGISESLYGWLPTTNALMVVFFQYGVSKITQRYEPRRMMALGAFLYGLAALGIAFSTTYWAFWTCMVVMTIGELIIVPTSSTFAANLAPAHMRGRYMSLYGLTWGVSAGISPLVGGNLYEWLGARAMWLGGTLVGSLSSLLFLRMRQRIPAEVTETAAGL</sequence>
<evidence type="ECO:0000256" key="5">
    <source>
        <dbReference type="ARBA" id="ARBA00022989"/>
    </source>
</evidence>
<dbReference type="InterPro" id="IPR050171">
    <property type="entry name" value="MFS_Transporters"/>
</dbReference>
<proteinExistence type="predicted"/>
<evidence type="ECO:0000256" key="3">
    <source>
        <dbReference type="ARBA" id="ARBA00022475"/>
    </source>
</evidence>
<feature type="domain" description="Major facilitator superfamily (MFS) profile" evidence="8">
    <location>
        <begin position="13"/>
        <end position="390"/>
    </location>
</feature>
<evidence type="ECO:0000256" key="4">
    <source>
        <dbReference type="ARBA" id="ARBA00022692"/>
    </source>
</evidence>
<feature type="transmembrane region" description="Helical" evidence="7">
    <location>
        <begin position="217"/>
        <end position="238"/>
    </location>
</feature>
<dbReference type="OrthoDB" id="9793283at2"/>
<dbReference type="STRING" id="926569.ANT_03400"/>
<evidence type="ECO:0000313" key="10">
    <source>
        <dbReference type="Proteomes" id="UP000008922"/>
    </source>
</evidence>
<dbReference type="InterPro" id="IPR020846">
    <property type="entry name" value="MFS_dom"/>
</dbReference>
<dbReference type="KEGG" id="atm:ANT_03400"/>
<dbReference type="PROSITE" id="PS50850">
    <property type="entry name" value="MFS"/>
    <property type="match status" value="1"/>
</dbReference>
<feature type="transmembrane region" description="Helical" evidence="7">
    <location>
        <begin position="139"/>
        <end position="161"/>
    </location>
</feature>
<dbReference type="AlphaFoldDB" id="E8N039"/>
<dbReference type="eggNOG" id="COG2814">
    <property type="taxonomic scope" value="Bacteria"/>
</dbReference>
<dbReference type="InterPro" id="IPR005828">
    <property type="entry name" value="MFS_sugar_transport-like"/>
</dbReference>
<gene>
    <name evidence="9" type="ordered locus">ANT_03400</name>
</gene>
<keyword evidence="2" id="KW-0813">Transport</keyword>
<feature type="transmembrane region" description="Helical" evidence="7">
    <location>
        <begin position="167"/>
        <end position="187"/>
    </location>
</feature>
<dbReference type="InterPro" id="IPR036259">
    <property type="entry name" value="MFS_trans_sf"/>
</dbReference>
<organism evidence="9 10">
    <name type="scientific">Anaerolinea thermophila (strain DSM 14523 / JCM 11388 / NBRC 100420 / UNI-1)</name>
    <dbReference type="NCBI Taxonomy" id="926569"/>
    <lineage>
        <taxon>Bacteria</taxon>
        <taxon>Bacillati</taxon>
        <taxon>Chloroflexota</taxon>
        <taxon>Anaerolineae</taxon>
        <taxon>Anaerolineales</taxon>
        <taxon>Anaerolineaceae</taxon>
        <taxon>Anaerolinea</taxon>
    </lineage>
</organism>
<dbReference type="Pfam" id="PF00083">
    <property type="entry name" value="Sugar_tr"/>
    <property type="match status" value="1"/>
</dbReference>
<keyword evidence="5 7" id="KW-1133">Transmembrane helix</keyword>
<feature type="transmembrane region" description="Helical" evidence="7">
    <location>
        <begin position="45"/>
        <end position="67"/>
    </location>
</feature>
<feature type="transmembrane region" description="Helical" evidence="7">
    <location>
        <begin position="304"/>
        <end position="330"/>
    </location>
</feature>
<evidence type="ECO:0000256" key="1">
    <source>
        <dbReference type="ARBA" id="ARBA00004651"/>
    </source>
</evidence>
<dbReference type="RefSeq" id="WP_013558771.1">
    <property type="nucleotide sequence ID" value="NC_014960.1"/>
</dbReference>
<reference evidence="9 10" key="1">
    <citation type="submission" date="2010-12" db="EMBL/GenBank/DDBJ databases">
        <title>Whole genome sequence of Anaerolinea thermophila UNI-1.</title>
        <authorList>
            <person name="Narita-Yamada S."/>
            <person name="Kishi E."/>
            <person name="Watanabe Y."/>
            <person name="Takasaki K."/>
            <person name="Ankai A."/>
            <person name="Oguchi A."/>
            <person name="Fukui S."/>
            <person name="Takahashi M."/>
            <person name="Yashiro I."/>
            <person name="Hosoyama A."/>
            <person name="Sekiguchi Y."/>
            <person name="Hanada S."/>
            <person name="Fujita N."/>
        </authorList>
    </citation>
    <scope>NUCLEOTIDE SEQUENCE [LARGE SCALE GENOMIC DNA]</scope>
    <source>
        <strain evidence="10">DSM 14523 / JCM 11388 / NBRC 100420 / UNI-1</strain>
    </source>
</reference>
<evidence type="ECO:0000256" key="2">
    <source>
        <dbReference type="ARBA" id="ARBA00022448"/>
    </source>
</evidence>
<protein>
    <submittedName>
        <fullName evidence="9">Major facilitator superfamily transporter</fullName>
    </submittedName>
</protein>
<evidence type="ECO:0000259" key="8">
    <source>
        <dbReference type="PROSITE" id="PS50850"/>
    </source>
</evidence>
<feature type="transmembrane region" description="Helical" evidence="7">
    <location>
        <begin position="250"/>
        <end position="269"/>
    </location>
</feature>
<feature type="transmembrane region" description="Helical" evidence="7">
    <location>
        <begin position="342"/>
        <end position="362"/>
    </location>
</feature>
<comment type="subcellular location">
    <subcellularLocation>
        <location evidence="1">Cell membrane</location>
        <topology evidence="1">Multi-pass membrane protein</topology>
    </subcellularLocation>
</comment>